<dbReference type="InterPro" id="IPR036388">
    <property type="entry name" value="WH-like_DNA-bd_sf"/>
</dbReference>
<reference evidence="6 7" key="1">
    <citation type="submission" date="2016-08" db="EMBL/GenBank/DDBJ databases">
        <title>Novel Firmicutes and Novel Genomes.</title>
        <authorList>
            <person name="Poppleton D.I."/>
            <person name="Gribaldo S."/>
        </authorList>
    </citation>
    <scope>NUCLEOTIDE SEQUENCE [LARGE SCALE GENOMIC DNA]</scope>
    <source>
        <strain evidence="6 7">CTT3</strain>
    </source>
</reference>
<dbReference type="PRINTS" id="PR00035">
    <property type="entry name" value="HTHGNTR"/>
</dbReference>
<keyword evidence="7" id="KW-1185">Reference proteome</keyword>
<evidence type="ECO:0000313" key="6">
    <source>
        <dbReference type="EMBL" id="RKD31540.1"/>
    </source>
</evidence>
<sequence>MLKPIKNKKIYEYVIEQIQDMIMNGAINKGDRLPSERELAEQLKVSRTSVREALRVLEVIGLIESRQGEGNFVTGNIENKFFEPLSVFFRLNKGKPSDILELRKIIEIETASLAAQRITKKDIEKLENLLNRMRETDDEEENSRIDKEFHYTIAKATDNYLIIGLFNIIPSLMEAFIKDARLKILKRAQNREILVEQHGKIFNALKDKKPKDAAKAMLEHLEFANKMMNKK</sequence>
<dbReference type="SUPFAM" id="SSF48008">
    <property type="entry name" value="GntR ligand-binding domain-like"/>
    <property type="match status" value="1"/>
</dbReference>
<dbReference type="SUPFAM" id="SSF46785">
    <property type="entry name" value="Winged helix' DNA-binding domain"/>
    <property type="match status" value="1"/>
</dbReference>
<name>A0A419T1V1_9FIRM</name>
<comment type="caution">
    <text evidence="6">The sequence shown here is derived from an EMBL/GenBank/DDBJ whole genome shotgun (WGS) entry which is preliminary data.</text>
</comment>
<evidence type="ECO:0000256" key="2">
    <source>
        <dbReference type="ARBA" id="ARBA00023125"/>
    </source>
</evidence>
<dbReference type="InterPro" id="IPR000524">
    <property type="entry name" value="Tscrpt_reg_HTH_GntR"/>
</dbReference>
<dbReference type="PROSITE" id="PS50949">
    <property type="entry name" value="HTH_GNTR"/>
    <property type="match status" value="1"/>
</dbReference>
<dbReference type="PANTHER" id="PTHR43537">
    <property type="entry name" value="TRANSCRIPTIONAL REGULATOR, GNTR FAMILY"/>
    <property type="match status" value="1"/>
</dbReference>
<keyword evidence="2" id="KW-0238">DNA-binding</keyword>
<dbReference type="SMART" id="SM00345">
    <property type="entry name" value="HTH_GNTR"/>
    <property type="match status" value="1"/>
</dbReference>
<accession>A0A419T1V1</accession>
<evidence type="ECO:0000256" key="3">
    <source>
        <dbReference type="ARBA" id="ARBA00023163"/>
    </source>
</evidence>
<dbReference type="PANTHER" id="PTHR43537:SF43">
    <property type="entry name" value="GNTR-FAMILY TRANSCRIPTIONAL REGULATOR"/>
    <property type="match status" value="1"/>
</dbReference>
<dbReference type="GO" id="GO:0003677">
    <property type="term" value="F:DNA binding"/>
    <property type="evidence" value="ECO:0007669"/>
    <property type="project" value="UniProtKB-KW"/>
</dbReference>
<dbReference type="Pfam" id="PF00392">
    <property type="entry name" value="GntR"/>
    <property type="match status" value="1"/>
</dbReference>
<dbReference type="Proteomes" id="UP000284177">
    <property type="component" value="Unassembled WGS sequence"/>
</dbReference>
<dbReference type="OrthoDB" id="9799482at2"/>
<dbReference type="Gene3D" id="1.20.120.530">
    <property type="entry name" value="GntR ligand-binding domain-like"/>
    <property type="match status" value="1"/>
</dbReference>
<dbReference type="RefSeq" id="WP_120169358.1">
    <property type="nucleotide sequence ID" value="NZ_MCIB01000018.1"/>
</dbReference>
<evidence type="ECO:0000256" key="1">
    <source>
        <dbReference type="ARBA" id="ARBA00023015"/>
    </source>
</evidence>
<evidence type="ECO:0000259" key="5">
    <source>
        <dbReference type="PROSITE" id="PS50949"/>
    </source>
</evidence>
<dbReference type="InterPro" id="IPR036390">
    <property type="entry name" value="WH_DNA-bd_sf"/>
</dbReference>
<dbReference type="AlphaFoldDB" id="A0A419T1V1"/>
<evidence type="ECO:0000256" key="4">
    <source>
        <dbReference type="SAM" id="Coils"/>
    </source>
</evidence>
<gene>
    <name evidence="6" type="ORF">BET03_12550</name>
</gene>
<dbReference type="InterPro" id="IPR011711">
    <property type="entry name" value="GntR_C"/>
</dbReference>
<dbReference type="SMART" id="SM00895">
    <property type="entry name" value="FCD"/>
    <property type="match status" value="1"/>
</dbReference>
<dbReference type="Gene3D" id="1.10.10.10">
    <property type="entry name" value="Winged helix-like DNA-binding domain superfamily/Winged helix DNA-binding domain"/>
    <property type="match status" value="1"/>
</dbReference>
<dbReference type="CDD" id="cd07377">
    <property type="entry name" value="WHTH_GntR"/>
    <property type="match status" value="1"/>
</dbReference>
<dbReference type="Pfam" id="PF07729">
    <property type="entry name" value="FCD"/>
    <property type="match status" value="1"/>
</dbReference>
<keyword evidence="1" id="KW-0805">Transcription regulation</keyword>
<keyword evidence="3" id="KW-0804">Transcription</keyword>
<feature type="domain" description="HTH gntR-type" evidence="5">
    <location>
        <begin position="8"/>
        <end position="76"/>
    </location>
</feature>
<evidence type="ECO:0000313" key="7">
    <source>
        <dbReference type="Proteomes" id="UP000284177"/>
    </source>
</evidence>
<dbReference type="GO" id="GO:0003700">
    <property type="term" value="F:DNA-binding transcription factor activity"/>
    <property type="evidence" value="ECO:0007669"/>
    <property type="project" value="InterPro"/>
</dbReference>
<dbReference type="InterPro" id="IPR008920">
    <property type="entry name" value="TF_FadR/GntR_C"/>
</dbReference>
<organism evidence="6 7">
    <name type="scientific">Thermohalobacter berrensis</name>
    <dbReference type="NCBI Taxonomy" id="99594"/>
    <lineage>
        <taxon>Bacteria</taxon>
        <taxon>Bacillati</taxon>
        <taxon>Bacillota</taxon>
        <taxon>Tissierellia</taxon>
        <taxon>Tissierellales</taxon>
        <taxon>Thermohalobacteraceae</taxon>
        <taxon>Thermohalobacter</taxon>
    </lineage>
</organism>
<proteinExistence type="predicted"/>
<keyword evidence="4" id="KW-0175">Coiled coil</keyword>
<feature type="coiled-coil region" evidence="4">
    <location>
        <begin position="116"/>
        <end position="146"/>
    </location>
</feature>
<protein>
    <submittedName>
        <fullName evidence="6">GntR family transcriptional regulator</fullName>
    </submittedName>
</protein>
<dbReference type="EMBL" id="MCIB01000018">
    <property type="protein sequence ID" value="RKD31540.1"/>
    <property type="molecule type" value="Genomic_DNA"/>
</dbReference>